<dbReference type="AlphaFoldDB" id="A0A6J2UFY5"/>
<accession>A0A6J2UFY5</accession>
<keyword evidence="2" id="KW-1185">Reference proteome</keyword>
<dbReference type="OrthoDB" id="10070125at2759"/>
<evidence type="ECO:0000256" key="1">
    <source>
        <dbReference type="SAM" id="Phobius"/>
    </source>
</evidence>
<feature type="transmembrane region" description="Helical" evidence="1">
    <location>
        <begin position="86"/>
        <end position="107"/>
    </location>
</feature>
<dbReference type="PANTHER" id="PTHR28640:SF1">
    <property type="entry name" value="ADP-RIBOSYLATION FACTOR-LIKE PROTEIN 6-INTERACTING PROTEIN 6"/>
    <property type="match status" value="1"/>
</dbReference>
<name>A0A6J2UFY5_DROLE</name>
<dbReference type="Pfam" id="PF15062">
    <property type="entry name" value="ARL6IP6"/>
    <property type="match status" value="1"/>
</dbReference>
<protein>
    <submittedName>
        <fullName evidence="3">ADP-ribosylation factor-like protein 6-interacting protein 6</fullName>
    </submittedName>
</protein>
<evidence type="ECO:0000313" key="2">
    <source>
        <dbReference type="Proteomes" id="UP000504634"/>
    </source>
</evidence>
<feature type="transmembrane region" description="Helical" evidence="1">
    <location>
        <begin position="187"/>
        <end position="207"/>
    </location>
</feature>
<proteinExistence type="predicted"/>
<keyword evidence="1" id="KW-1133">Transmembrane helix</keyword>
<gene>
    <name evidence="3" type="primary">LOC115633723</name>
</gene>
<keyword evidence="1" id="KW-0812">Transmembrane</keyword>
<keyword evidence="1" id="KW-0472">Membrane</keyword>
<evidence type="ECO:0000313" key="3">
    <source>
        <dbReference type="RefSeq" id="XP_030387050.1"/>
    </source>
</evidence>
<reference evidence="3" key="1">
    <citation type="submission" date="2025-08" db="UniProtKB">
        <authorList>
            <consortium name="RefSeq"/>
        </authorList>
    </citation>
    <scope>IDENTIFICATION</scope>
    <source>
        <strain evidence="3">11010-0011.00</strain>
        <tissue evidence="3">Whole body</tissue>
    </source>
</reference>
<dbReference type="GeneID" id="115633723"/>
<dbReference type="Proteomes" id="UP000504634">
    <property type="component" value="Unplaced"/>
</dbReference>
<dbReference type="PANTHER" id="PTHR28640">
    <property type="entry name" value="ADP-RIBOSYLATION FACTOR-LIKE PROTEIN 6-INTERACTING PROTEIN 6"/>
    <property type="match status" value="1"/>
</dbReference>
<organism evidence="2 3">
    <name type="scientific">Drosophila lebanonensis</name>
    <name type="common">Fruit fly</name>
    <name type="synonym">Scaptodrosophila lebanonensis</name>
    <dbReference type="NCBI Taxonomy" id="7225"/>
    <lineage>
        <taxon>Eukaryota</taxon>
        <taxon>Metazoa</taxon>
        <taxon>Ecdysozoa</taxon>
        <taxon>Arthropoda</taxon>
        <taxon>Hexapoda</taxon>
        <taxon>Insecta</taxon>
        <taxon>Pterygota</taxon>
        <taxon>Neoptera</taxon>
        <taxon>Endopterygota</taxon>
        <taxon>Diptera</taxon>
        <taxon>Brachycera</taxon>
        <taxon>Muscomorpha</taxon>
        <taxon>Ephydroidea</taxon>
        <taxon>Drosophilidae</taxon>
        <taxon>Scaptodrosophila</taxon>
    </lineage>
</organism>
<dbReference type="RefSeq" id="XP_030387050.1">
    <property type="nucleotide sequence ID" value="XM_030531190.1"/>
</dbReference>
<sequence>MTQPFAPDFVCEDAAGIISRTTNADQKGTSGRLYTSTPYKNNAFGFCNLAKQAATGTSKHYNICVGGRAAGSGHSVATFDPRLKTLLLLFAILIIGFKSVILAMPYINASSVHQLTSYVQSQLSAALEWSQDNQIPSKISPVVCGLIVAIVSYALVYLDSAVPGVSPPTPFSPRSKQRFRQQRNSSLHLNYICALGAGLVVGFLMYVDL</sequence>
<feature type="transmembrane region" description="Helical" evidence="1">
    <location>
        <begin position="139"/>
        <end position="158"/>
    </location>
</feature>
<dbReference type="InterPro" id="IPR029383">
    <property type="entry name" value="ARL6IP6"/>
</dbReference>